<protein>
    <submittedName>
        <fullName evidence="6">MFS transporter</fullName>
    </submittedName>
</protein>
<dbReference type="PROSITE" id="PS50850">
    <property type="entry name" value="MFS"/>
    <property type="match status" value="1"/>
</dbReference>
<reference evidence="6 7" key="1">
    <citation type="submission" date="2022-03" db="EMBL/GenBank/DDBJ databases">
        <title>Parabacteroides sp. nov. isolated from swine feces.</title>
        <authorList>
            <person name="Bak J.E."/>
        </authorList>
    </citation>
    <scope>NUCLEOTIDE SEQUENCE [LARGE SCALE GENOMIC DNA]</scope>
    <source>
        <strain evidence="6 7">AGMB00274</strain>
    </source>
</reference>
<dbReference type="EMBL" id="JAKZMM010000016">
    <property type="protein sequence ID" value="MCJ2380563.1"/>
    <property type="molecule type" value="Genomic_DNA"/>
</dbReference>
<feature type="transmembrane region" description="Helical" evidence="4">
    <location>
        <begin position="77"/>
        <end position="95"/>
    </location>
</feature>
<evidence type="ECO:0000256" key="2">
    <source>
        <dbReference type="ARBA" id="ARBA00022989"/>
    </source>
</evidence>
<dbReference type="InterPro" id="IPR052714">
    <property type="entry name" value="MFS_Exporter"/>
</dbReference>
<feature type="transmembrane region" description="Helical" evidence="4">
    <location>
        <begin position="163"/>
        <end position="183"/>
    </location>
</feature>
<dbReference type="InterPro" id="IPR011701">
    <property type="entry name" value="MFS"/>
</dbReference>
<evidence type="ECO:0000256" key="3">
    <source>
        <dbReference type="ARBA" id="ARBA00023136"/>
    </source>
</evidence>
<feature type="transmembrane region" description="Helical" evidence="4">
    <location>
        <begin position="270"/>
        <end position="292"/>
    </location>
</feature>
<feature type="transmembrane region" description="Helical" evidence="4">
    <location>
        <begin position="369"/>
        <end position="387"/>
    </location>
</feature>
<dbReference type="PANTHER" id="PTHR23531:SF1">
    <property type="entry name" value="QUINOLENE RESISTANCE PROTEIN NORA"/>
    <property type="match status" value="1"/>
</dbReference>
<organism evidence="6 7">
    <name type="scientific">Parabacteroides faecalis</name>
    <dbReference type="NCBI Taxonomy" id="2924040"/>
    <lineage>
        <taxon>Bacteria</taxon>
        <taxon>Pseudomonadati</taxon>
        <taxon>Bacteroidota</taxon>
        <taxon>Bacteroidia</taxon>
        <taxon>Bacteroidales</taxon>
        <taxon>Tannerellaceae</taxon>
        <taxon>Parabacteroides</taxon>
    </lineage>
</organism>
<dbReference type="RefSeq" id="WP_243324631.1">
    <property type="nucleotide sequence ID" value="NZ_JAKZMM010000016.1"/>
</dbReference>
<feature type="transmembrane region" description="Helical" evidence="4">
    <location>
        <begin position="304"/>
        <end position="331"/>
    </location>
</feature>
<feature type="transmembrane region" description="Helical" evidence="4">
    <location>
        <begin position="136"/>
        <end position="157"/>
    </location>
</feature>
<feature type="transmembrane region" description="Helical" evidence="4">
    <location>
        <begin position="343"/>
        <end position="363"/>
    </location>
</feature>
<keyword evidence="3 4" id="KW-0472">Membrane</keyword>
<dbReference type="InterPro" id="IPR020846">
    <property type="entry name" value="MFS_dom"/>
</dbReference>
<evidence type="ECO:0000256" key="4">
    <source>
        <dbReference type="SAM" id="Phobius"/>
    </source>
</evidence>
<feature type="domain" description="Major facilitator superfamily (MFS) profile" evidence="5">
    <location>
        <begin position="10"/>
        <end position="393"/>
    </location>
</feature>
<keyword evidence="1 4" id="KW-0812">Transmembrane</keyword>
<feature type="transmembrane region" description="Helical" evidence="4">
    <location>
        <begin position="47"/>
        <end position="65"/>
    </location>
</feature>
<evidence type="ECO:0000259" key="5">
    <source>
        <dbReference type="PROSITE" id="PS50850"/>
    </source>
</evidence>
<feature type="transmembrane region" description="Helical" evidence="4">
    <location>
        <begin position="241"/>
        <end position="258"/>
    </location>
</feature>
<gene>
    <name evidence="6" type="ORF">MUN53_08070</name>
</gene>
<feature type="transmembrane region" description="Helical" evidence="4">
    <location>
        <begin position="203"/>
        <end position="221"/>
    </location>
</feature>
<evidence type="ECO:0000256" key="1">
    <source>
        <dbReference type="ARBA" id="ARBA00022692"/>
    </source>
</evidence>
<dbReference type="PANTHER" id="PTHR23531">
    <property type="entry name" value="QUINOLENE RESISTANCE PROTEIN NORA"/>
    <property type="match status" value="1"/>
</dbReference>
<feature type="transmembrane region" description="Helical" evidence="4">
    <location>
        <begin position="101"/>
        <end position="124"/>
    </location>
</feature>
<keyword evidence="7" id="KW-1185">Reference proteome</keyword>
<comment type="caution">
    <text evidence="6">The sequence shown here is derived from an EMBL/GenBank/DDBJ whole genome shotgun (WGS) entry which is preliminary data.</text>
</comment>
<dbReference type="CDD" id="cd17489">
    <property type="entry name" value="MFS_YfcJ_like"/>
    <property type="match status" value="1"/>
</dbReference>
<proteinExistence type="predicted"/>
<evidence type="ECO:0000313" key="7">
    <source>
        <dbReference type="Proteomes" id="UP001165444"/>
    </source>
</evidence>
<keyword evidence="2 4" id="KW-1133">Transmembrane helix</keyword>
<feature type="transmembrane region" description="Helical" evidence="4">
    <location>
        <begin position="12"/>
        <end position="35"/>
    </location>
</feature>
<evidence type="ECO:0000313" key="6">
    <source>
        <dbReference type="EMBL" id="MCJ2380563.1"/>
    </source>
</evidence>
<sequence>MSKDKMLTPSFCYILAANFLLFFAFYLILPILVFYLQEEFSAGKTMIGFILSCYTIAALCIRPFSGYLLDTLSRRPLYLVAYFIFIAIFGGYILATSLTLFIALRIIHGLSFGMVTVAGNTIVIDILPSSRRGEGIGYYGLANNIAMSFGPMTGLFMHSVYSYQTIFLCSLVTGAVGFIMAYLVKTPYKAPVQHMPISLDRFFLKKGVWAGISLLLLSIPYGMTTTYVAMYADEIGIEVNPGLYFTFMAIGLAVSRMFSGRQVDKGRITLVISLGMYLAAISFFVLSALHLLMEWNHVFSSYLYLGIALAQGVAFGTMFPAFNTLFVNLAAHNQRGTATSTYLTSWDVGIGIGLMIGGSLAQTFGGFEYAYLCGACLTVVSTLFFLLKAGPHFNREKLR</sequence>
<dbReference type="Pfam" id="PF07690">
    <property type="entry name" value="MFS_1"/>
    <property type="match status" value="1"/>
</dbReference>
<dbReference type="InterPro" id="IPR036259">
    <property type="entry name" value="MFS_trans_sf"/>
</dbReference>
<dbReference type="Proteomes" id="UP001165444">
    <property type="component" value="Unassembled WGS sequence"/>
</dbReference>
<accession>A0ABT0C0M8</accession>
<dbReference type="SUPFAM" id="SSF103473">
    <property type="entry name" value="MFS general substrate transporter"/>
    <property type="match status" value="1"/>
</dbReference>
<dbReference type="Gene3D" id="1.20.1250.20">
    <property type="entry name" value="MFS general substrate transporter like domains"/>
    <property type="match status" value="1"/>
</dbReference>
<name>A0ABT0C0M8_9BACT</name>